<sequence length="594" mass="61079">MPSTTAAPAAPTTPEAPEPSESSDGLRLLRSGLRGSRAPATRIAGWSVLEAAPALVSGWVTAAALDRGFLADRPVTGVAWLALLGVLYLVRAVAERAMFPHLADIVEPLRDHLVRRLVGATLAEAAGRGLALDSAGVSRLTRQVESVRGLVGTLLRTARPLAVTLLAAIAGLATLSPVAALLVLPPLLVALAVFPLSLRAVMRRRREVIIAEERVSVEIGAVLGATRDVAALGAREHAAGVVGAAAREYTSAGVAVARFGVVRVLIVLLGGHVPMLALLVAGSLMVADGGITAGALVGAVTYVTGHLVPALQTLTGSVGEYWAQLATTLARLATATAPAREPESAGIEVLDGTGLEADRLTFGYGPHAEPVLRDLSLTIPPGDHLAVVGASGIGKSTLASLLAGLRTPGGGEVRIGGVPVGEVGRRVRSETIAFVPQEAYVFAGTVRENLCYLNPAAEDADLASSARALGATELVERLGGYDAEIDDPATGLSSGERQLLVLVRVHLSPARVVILDEATCHLDPVAEARAEAAFATRPGTLVVVAHRLASAYRARRVLLLDGSRAALGTHAELLAGNREYAGLVGHWSPPGGEA</sequence>
<evidence type="ECO:0000256" key="5">
    <source>
        <dbReference type="ARBA" id="ARBA00022989"/>
    </source>
</evidence>
<dbReference type="Pfam" id="PF00005">
    <property type="entry name" value="ABC_tran"/>
    <property type="match status" value="1"/>
</dbReference>
<feature type="domain" description="ABC transporter" evidence="9">
    <location>
        <begin position="355"/>
        <end position="587"/>
    </location>
</feature>
<evidence type="ECO:0000313" key="11">
    <source>
        <dbReference type="EMBL" id="GAA4197372.1"/>
    </source>
</evidence>
<keyword evidence="6 8" id="KW-0472">Membrane</keyword>
<dbReference type="InterPro" id="IPR003439">
    <property type="entry name" value="ABC_transporter-like_ATP-bd"/>
</dbReference>
<comment type="caution">
    <text evidence="11">The sequence shown here is derived from an EMBL/GenBank/DDBJ whole genome shotgun (WGS) entry which is preliminary data.</text>
</comment>
<feature type="transmembrane region" description="Helical" evidence="8">
    <location>
        <begin position="178"/>
        <end position="198"/>
    </location>
</feature>
<dbReference type="Proteomes" id="UP001501251">
    <property type="component" value="Unassembled WGS sequence"/>
</dbReference>
<keyword evidence="2 8" id="KW-0812">Transmembrane</keyword>
<evidence type="ECO:0000259" key="10">
    <source>
        <dbReference type="PROSITE" id="PS50929"/>
    </source>
</evidence>
<comment type="subcellular location">
    <subcellularLocation>
        <location evidence="1">Cell membrane</location>
        <topology evidence="1">Multi-pass membrane protein</topology>
    </subcellularLocation>
</comment>
<gene>
    <name evidence="11" type="ORF">GCM10022252_46200</name>
</gene>
<feature type="transmembrane region" description="Helical" evidence="8">
    <location>
        <begin position="149"/>
        <end position="172"/>
    </location>
</feature>
<evidence type="ECO:0000256" key="7">
    <source>
        <dbReference type="SAM" id="MobiDB-lite"/>
    </source>
</evidence>
<evidence type="ECO:0000313" key="12">
    <source>
        <dbReference type="Proteomes" id="UP001501251"/>
    </source>
</evidence>
<evidence type="ECO:0000256" key="1">
    <source>
        <dbReference type="ARBA" id="ARBA00004651"/>
    </source>
</evidence>
<dbReference type="SUPFAM" id="SSF52540">
    <property type="entry name" value="P-loop containing nucleoside triphosphate hydrolases"/>
    <property type="match status" value="1"/>
</dbReference>
<dbReference type="GO" id="GO:0005524">
    <property type="term" value="F:ATP binding"/>
    <property type="evidence" value="ECO:0007669"/>
    <property type="project" value="UniProtKB-KW"/>
</dbReference>
<proteinExistence type="predicted"/>
<feature type="transmembrane region" description="Helical" evidence="8">
    <location>
        <begin position="43"/>
        <end position="65"/>
    </location>
</feature>
<accession>A0ABP8B424</accession>
<evidence type="ECO:0000256" key="3">
    <source>
        <dbReference type="ARBA" id="ARBA00022741"/>
    </source>
</evidence>
<dbReference type="PROSITE" id="PS50893">
    <property type="entry name" value="ABC_TRANSPORTER_2"/>
    <property type="match status" value="1"/>
</dbReference>
<protein>
    <submittedName>
        <fullName evidence="11">ABC transporter ATP-binding protein</fullName>
    </submittedName>
</protein>
<dbReference type="Gene3D" id="1.20.1560.10">
    <property type="entry name" value="ABC transporter type 1, transmembrane domain"/>
    <property type="match status" value="1"/>
</dbReference>
<dbReference type="SMART" id="SM00382">
    <property type="entry name" value="AAA"/>
    <property type="match status" value="1"/>
</dbReference>
<keyword evidence="3" id="KW-0547">Nucleotide-binding</keyword>
<dbReference type="SUPFAM" id="SSF90123">
    <property type="entry name" value="ABC transporter transmembrane region"/>
    <property type="match status" value="1"/>
</dbReference>
<dbReference type="InterPro" id="IPR003593">
    <property type="entry name" value="AAA+_ATPase"/>
</dbReference>
<dbReference type="InterPro" id="IPR011527">
    <property type="entry name" value="ABC1_TM_dom"/>
</dbReference>
<keyword evidence="12" id="KW-1185">Reference proteome</keyword>
<reference evidence="12" key="1">
    <citation type="journal article" date="2019" name="Int. J. Syst. Evol. Microbiol.">
        <title>The Global Catalogue of Microorganisms (GCM) 10K type strain sequencing project: providing services to taxonomists for standard genome sequencing and annotation.</title>
        <authorList>
            <consortium name="The Broad Institute Genomics Platform"/>
            <consortium name="The Broad Institute Genome Sequencing Center for Infectious Disease"/>
            <person name="Wu L."/>
            <person name="Ma J."/>
        </authorList>
    </citation>
    <scope>NUCLEOTIDE SEQUENCE [LARGE SCALE GENOMIC DNA]</scope>
    <source>
        <strain evidence="12">JCM 17388</strain>
    </source>
</reference>
<evidence type="ECO:0000256" key="8">
    <source>
        <dbReference type="SAM" id="Phobius"/>
    </source>
</evidence>
<dbReference type="PANTHER" id="PTHR24221:SF654">
    <property type="entry name" value="ATP-BINDING CASSETTE SUB-FAMILY B MEMBER 6"/>
    <property type="match status" value="1"/>
</dbReference>
<dbReference type="RefSeq" id="WP_344920079.1">
    <property type="nucleotide sequence ID" value="NZ_BAABAQ010000008.1"/>
</dbReference>
<dbReference type="InterPro" id="IPR036640">
    <property type="entry name" value="ABC1_TM_sf"/>
</dbReference>
<dbReference type="PROSITE" id="PS50929">
    <property type="entry name" value="ABC_TM1F"/>
    <property type="match status" value="1"/>
</dbReference>
<feature type="transmembrane region" description="Helical" evidence="8">
    <location>
        <begin position="264"/>
        <end position="287"/>
    </location>
</feature>
<dbReference type="InterPro" id="IPR027417">
    <property type="entry name" value="P-loop_NTPase"/>
</dbReference>
<evidence type="ECO:0000259" key="9">
    <source>
        <dbReference type="PROSITE" id="PS50893"/>
    </source>
</evidence>
<feature type="domain" description="ABC transmembrane type-1" evidence="10">
    <location>
        <begin position="44"/>
        <end position="304"/>
    </location>
</feature>
<evidence type="ECO:0000256" key="2">
    <source>
        <dbReference type="ARBA" id="ARBA00022692"/>
    </source>
</evidence>
<dbReference type="Gene3D" id="3.40.50.300">
    <property type="entry name" value="P-loop containing nucleotide triphosphate hydrolases"/>
    <property type="match status" value="1"/>
</dbReference>
<feature type="transmembrane region" description="Helical" evidence="8">
    <location>
        <begin position="77"/>
        <end position="94"/>
    </location>
</feature>
<keyword evidence="4 11" id="KW-0067">ATP-binding</keyword>
<evidence type="ECO:0000256" key="6">
    <source>
        <dbReference type="ARBA" id="ARBA00023136"/>
    </source>
</evidence>
<feature type="region of interest" description="Disordered" evidence="7">
    <location>
        <begin position="1"/>
        <end position="26"/>
    </location>
</feature>
<dbReference type="PANTHER" id="PTHR24221">
    <property type="entry name" value="ATP-BINDING CASSETTE SUB-FAMILY B"/>
    <property type="match status" value="1"/>
</dbReference>
<organism evidence="11 12">
    <name type="scientific">Streptosporangium oxazolinicum</name>
    <dbReference type="NCBI Taxonomy" id="909287"/>
    <lineage>
        <taxon>Bacteria</taxon>
        <taxon>Bacillati</taxon>
        <taxon>Actinomycetota</taxon>
        <taxon>Actinomycetes</taxon>
        <taxon>Streptosporangiales</taxon>
        <taxon>Streptosporangiaceae</taxon>
        <taxon>Streptosporangium</taxon>
    </lineage>
</organism>
<dbReference type="EMBL" id="BAABAQ010000008">
    <property type="protein sequence ID" value="GAA4197372.1"/>
    <property type="molecule type" value="Genomic_DNA"/>
</dbReference>
<evidence type="ECO:0000256" key="4">
    <source>
        <dbReference type="ARBA" id="ARBA00022840"/>
    </source>
</evidence>
<dbReference type="InterPro" id="IPR039421">
    <property type="entry name" value="Type_1_exporter"/>
</dbReference>
<keyword evidence="5 8" id="KW-1133">Transmembrane helix</keyword>
<name>A0ABP8B424_9ACTN</name>